<keyword evidence="2 5" id="KW-0808">Transferase</keyword>
<sequence>MNTNDIQIFALPLGGQLTSEEWNAFNIMLPSHVQNNIRQYKQWQDRQRTLLGNMLIRWALLPFMDKAVFHITQDIYGRPNVESHQHWEGDFNLSHSGDWIVLALTSNGRVGIDVEEIKPVNKDIMHYALSNQEFQMTLHQPLHVFYELWTLKEALFKTGLFPNLSPHLLDTTVIKRTRTDLSTQLLYLDQRHPVTICWNNSYTNVKITTLNRHQLLEE</sequence>
<dbReference type="GO" id="GO:0008897">
    <property type="term" value="F:holo-[acyl-carrier-protein] synthase activity"/>
    <property type="evidence" value="ECO:0007669"/>
    <property type="project" value="InterPro"/>
</dbReference>
<feature type="domain" description="4'-phosphopantetheinyl transferase" evidence="3">
    <location>
        <begin position="109"/>
        <end position="187"/>
    </location>
</feature>
<dbReference type="GO" id="GO:0000287">
    <property type="term" value="F:magnesium ion binding"/>
    <property type="evidence" value="ECO:0007669"/>
    <property type="project" value="InterPro"/>
</dbReference>
<evidence type="ECO:0000259" key="3">
    <source>
        <dbReference type="Pfam" id="PF01648"/>
    </source>
</evidence>
<dbReference type="Proteomes" id="UP000094784">
    <property type="component" value="Unassembled WGS sequence"/>
</dbReference>
<comment type="similarity">
    <text evidence="1">Belongs to the P-Pant transferase superfamily. Gsp/Sfp/HetI/AcpT family.</text>
</comment>
<dbReference type="InterPro" id="IPR008278">
    <property type="entry name" value="4-PPantetheinyl_Trfase_dom"/>
</dbReference>
<dbReference type="Gene3D" id="3.90.470.20">
    <property type="entry name" value="4'-phosphopantetheinyl transferase domain"/>
    <property type="match status" value="2"/>
</dbReference>
<evidence type="ECO:0000259" key="4">
    <source>
        <dbReference type="Pfam" id="PF22624"/>
    </source>
</evidence>
<comment type="caution">
    <text evidence="5">The sequence shown here is derived from an EMBL/GenBank/DDBJ whole genome shotgun (WGS) entry which is preliminary data.</text>
</comment>
<evidence type="ECO:0000313" key="5">
    <source>
        <dbReference type="EMBL" id="ODV54179.1"/>
    </source>
</evidence>
<dbReference type="Pfam" id="PF01648">
    <property type="entry name" value="ACPS"/>
    <property type="match status" value="1"/>
</dbReference>
<dbReference type="GO" id="GO:0019878">
    <property type="term" value="P:lysine biosynthetic process via aminoadipic acid"/>
    <property type="evidence" value="ECO:0007669"/>
    <property type="project" value="TreeGrafter"/>
</dbReference>
<name>A0A1E4R169_9BACI</name>
<gene>
    <name evidence="5" type="ORF">BG258_19175</name>
</gene>
<evidence type="ECO:0000256" key="2">
    <source>
        <dbReference type="ARBA" id="ARBA00022679"/>
    </source>
</evidence>
<protein>
    <submittedName>
        <fullName evidence="5">Phosphopantetheinyl transferase</fullName>
    </submittedName>
</protein>
<dbReference type="PANTHER" id="PTHR12215:SF10">
    <property type="entry name" value="L-AMINOADIPATE-SEMIALDEHYDE DEHYDROGENASE-PHOSPHOPANTETHEINYL TRANSFERASE"/>
    <property type="match status" value="1"/>
</dbReference>
<dbReference type="SUPFAM" id="SSF56214">
    <property type="entry name" value="4'-phosphopantetheinyl transferase"/>
    <property type="match status" value="2"/>
</dbReference>
<organism evidence="5 6">
    <name type="scientific">Lysinibacillus fusiformis</name>
    <dbReference type="NCBI Taxonomy" id="28031"/>
    <lineage>
        <taxon>Bacteria</taxon>
        <taxon>Bacillati</taxon>
        <taxon>Bacillota</taxon>
        <taxon>Bacilli</taxon>
        <taxon>Bacillales</taxon>
        <taxon>Bacillaceae</taxon>
        <taxon>Lysinibacillus</taxon>
    </lineage>
</organism>
<dbReference type="PANTHER" id="PTHR12215">
    <property type="entry name" value="PHOSPHOPANTETHEINE TRANSFERASE"/>
    <property type="match status" value="1"/>
</dbReference>
<evidence type="ECO:0000256" key="1">
    <source>
        <dbReference type="ARBA" id="ARBA00010990"/>
    </source>
</evidence>
<dbReference type="InterPro" id="IPR055066">
    <property type="entry name" value="AASDHPPT_N"/>
</dbReference>
<reference evidence="5 6" key="1">
    <citation type="submission" date="2016-09" db="EMBL/GenBank/DDBJ databases">
        <title>Draft genome sequence of the soil isolate, Lysinibacillus fusiformis M5, a potential hypoxanthine producer.</title>
        <authorList>
            <person name="Gallegos-Monterrosa R."/>
            <person name="Maroti G."/>
            <person name="Balint B."/>
            <person name="Kovacs A.T."/>
        </authorList>
    </citation>
    <scope>NUCLEOTIDE SEQUENCE [LARGE SCALE GENOMIC DNA]</scope>
    <source>
        <strain evidence="5 6">M5</strain>
    </source>
</reference>
<dbReference type="EMBL" id="MECQ01000002">
    <property type="protein sequence ID" value="ODV54179.1"/>
    <property type="molecule type" value="Genomic_DNA"/>
</dbReference>
<accession>A0A1E4R169</accession>
<dbReference type="InterPro" id="IPR050559">
    <property type="entry name" value="P-Pant_transferase_sf"/>
</dbReference>
<dbReference type="GO" id="GO:0005829">
    <property type="term" value="C:cytosol"/>
    <property type="evidence" value="ECO:0007669"/>
    <property type="project" value="TreeGrafter"/>
</dbReference>
<feature type="domain" description="4'-phosphopantetheinyl transferase N-terminal" evidence="4">
    <location>
        <begin position="18"/>
        <end position="104"/>
    </location>
</feature>
<dbReference type="Pfam" id="PF22624">
    <property type="entry name" value="AASDHPPT_N"/>
    <property type="match status" value="1"/>
</dbReference>
<evidence type="ECO:0000313" key="6">
    <source>
        <dbReference type="Proteomes" id="UP000094784"/>
    </source>
</evidence>
<proteinExistence type="inferred from homology"/>
<dbReference type="InterPro" id="IPR037143">
    <property type="entry name" value="4-PPantetheinyl_Trfase_dom_sf"/>
</dbReference>
<dbReference type="AlphaFoldDB" id="A0A1E4R169"/>
<dbReference type="OrthoDB" id="9808281at2"/>